<dbReference type="SUPFAM" id="SSF48225">
    <property type="entry name" value="Seven-hairpin glycosidases"/>
    <property type="match status" value="1"/>
</dbReference>
<evidence type="ECO:0000256" key="9">
    <source>
        <dbReference type="ARBA" id="ARBA00048605"/>
    </source>
</evidence>
<evidence type="ECO:0000256" key="4">
    <source>
        <dbReference type="ARBA" id="ARBA00022723"/>
    </source>
</evidence>
<dbReference type="AlphaFoldDB" id="A0A5C3QCU1"/>
<evidence type="ECO:0000256" key="6">
    <source>
        <dbReference type="ARBA" id="ARBA00022837"/>
    </source>
</evidence>
<comment type="pathway">
    <text evidence="2">Protein modification; protein glycosylation.</text>
</comment>
<proteinExistence type="inferred from homology"/>
<evidence type="ECO:0000256" key="7">
    <source>
        <dbReference type="ARBA" id="ARBA00023157"/>
    </source>
</evidence>
<comment type="similarity">
    <text evidence="3 13">Belongs to the glycosyl hydrolase 47 family.</text>
</comment>
<dbReference type="EMBL" id="ML178831">
    <property type="protein sequence ID" value="TFK99894.1"/>
    <property type="molecule type" value="Genomic_DNA"/>
</dbReference>
<dbReference type="GO" id="GO:0005509">
    <property type="term" value="F:calcium ion binding"/>
    <property type="evidence" value="ECO:0007669"/>
    <property type="project" value="InterPro"/>
</dbReference>
<feature type="active site" description="Proton donor" evidence="10">
    <location>
        <position position="432"/>
    </location>
</feature>
<keyword evidence="5 13" id="KW-0378">Hydrolase</keyword>
<evidence type="ECO:0000256" key="3">
    <source>
        <dbReference type="ARBA" id="ARBA00007658"/>
    </source>
</evidence>
<feature type="active site" evidence="10">
    <location>
        <position position="296"/>
    </location>
</feature>
<dbReference type="PRINTS" id="PR00747">
    <property type="entry name" value="GLYHDRLASE47"/>
</dbReference>
<keyword evidence="14" id="KW-0472">Membrane</keyword>
<evidence type="ECO:0000256" key="8">
    <source>
        <dbReference type="ARBA" id="ARBA00047669"/>
    </source>
</evidence>
<dbReference type="GO" id="GO:0036503">
    <property type="term" value="P:ERAD pathway"/>
    <property type="evidence" value="ECO:0007669"/>
    <property type="project" value="UniProtKB-ARBA"/>
</dbReference>
<feature type="active site" evidence="10">
    <location>
        <position position="495"/>
    </location>
</feature>
<evidence type="ECO:0000313" key="15">
    <source>
        <dbReference type="EMBL" id="TFK99894.1"/>
    </source>
</evidence>
<keyword evidence="4 11" id="KW-0479">Metal-binding</keyword>
<name>A0A5C3QCU1_9AGAR</name>
<dbReference type="PANTHER" id="PTHR11742">
    <property type="entry name" value="MANNOSYL-OLIGOSACCHARIDE ALPHA-1,2-MANNOSIDASE-RELATED"/>
    <property type="match status" value="1"/>
</dbReference>
<dbReference type="PANTHER" id="PTHR11742:SF55">
    <property type="entry name" value="ENDOPLASMIC RETICULUM MANNOSYL-OLIGOSACCHARIDE 1,2-ALPHA-MANNOSIDASE"/>
    <property type="match status" value="1"/>
</dbReference>
<dbReference type="EC" id="3.2.1.-" evidence="13"/>
<keyword evidence="14" id="KW-1133">Transmembrane helix</keyword>
<dbReference type="GO" id="GO:0005975">
    <property type="term" value="P:carbohydrate metabolic process"/>
    <property type="evidence" value="ECO:0007669"/>
    <property type="project" value="InterPro"/>
</dbReference>
<dbReference type="GO" id="GO:0016020">
    <property type="term" value="C:membrane"/>
    <property type="evidence" value="ECO:0007669"/>
    <property type="project" value="InterPro"/>
</dbReference>
<evidence type="ECO:0000256" key="2">
    <source>
        <dbReference type="ARBA" id="ARBA00004922"/>
    </source>
</evidence>
<reference evidence="15 16" key="1">
    <citation type="journal article" date="2019" name="Nat. Ecol. Evol.">
        <title>Megaphylogeny resolves global patterns of mushroom evolution.</title>
        <authorList>
            <person name="Varga T."/>
            <person name="Krizsan K."/>
            <person name="Foldi C."/>
            <person name="Dima B."/>
            <person name="Sanchez-Garcia M."/>
            <person name="Sanchez-Ramirez S."/>
            <person name="Szollosi G.J."/>
            <person name="Szarkandi J.G."/>
            <person name="Papp V."/>
            <person name="Albert L."/>
            <person name="Andreopoulos W."/>
            <person name="Angelini C."/>
            <person name="Antonin V."/>
            <person name="Barry K.W."/>
            <person name="Bougher N.L."/>
            <person name="Buchanan P."/>
            <person name="Buyck B."/>
            <person name="Bense V."/>
            <person name="Catcheside P."/>
            <person name="Chovatia M."/>
            <person name="Cooper J."/>
            <person name="Damon W."/>
            <person name="Desjardin D."/>
            <person name="Finy P."/>
            <person name="Geml J."/>
            <person name="Haridas S."/>
            <person name="Hughes K."/>
            <person name="Justo A."/>
            <person name="Karasinski D."/>
            <person name="Kautmanova I."/>
            <person name="Kiss B."/>
            <person name="Kocsube S."/>
            <person name="Kotiranta H."/>
            <person name="LaButti K.M."/>
            <person name="Lechner B.E."/>
            <person name="Liimatainen K."/>
            <person name="Lipzen A."/>
            <person name="Lukacs Z."/>
            <person name="Mihaltcheva S."/>
            <person name="Morgado L.N."/>
            <person name="Niskanen T."/>
            <person name="Noordeloos M.E."/>
            <person name="Ohm R.A."/>
            <person name="Ortiz-Santana B."/>
            <person name="Ovrebo C."/>
            <person name="Racz N."/>
            <person name="Riley R."/>
            <person name="Savchenko A."/>
            <person name="Shiryaev A."/>
            <person name="Soop K."/>
            <person name="Spirin V."/>
            <person name="Szebenyi C."/>
            <person name="Tomsovsky M."/>
            <person name="Tulloss R.E."/>
            <person name="Uehling J."/>
            <person name="Grigoriev I.V."/>
            <person name="Vagvolgyi C."/>
            <person name="Papp T."/>
            <person name="Martin F.M."/>
            <person name="Miettinen O."/>
            <person name="Hibbett D.S."/>
            <person name="Nagy L.G."/>
        </authorList>
    </citation>
    <scope>NUCLEOTIDE SEQUENCE [LARGE SCALE GENOMIC DNA]</scope>
    <source>
        <strain evidence="15 16">CBS 309.79</strain>
    </source>
</reference>
<comment type="catalytic activity">
    <reaction evidence="8">
        <text>N(4)-(alpha-D-Man-(1-&gt;2)-alpha-D-Man-(1-&gt;2)-alpha-D-Man-(1-&gt;3)-[alpha-D-Man-(1-&gt;3)-[alpha-D-Man-(1-&gt;2)-alpha-D-Man-(1-&gt;6)]-alpha-D-Man-(1-&gt;6)]-beta-D-Man-(1-&gt;4)-beta-D-GlcNAc-(1-&gt;4)-beta-D-GlcNAc)-L-asparaginyl-[protein] (N-glucan mannose isomer 8A1,2,3B1,3) + 3 H2O = N(4)-(alpha-D-Man-(1-&gt;3)-[alpha-D-Man-(1-&gt;3)-[alpha-D-Man-(1-&gt;6)]-alpha-D-Man-(1-&gt;6)]-beta-D-Man-(1-&gt;4)-beta-D-GlcNAc-(1-&gt;4)-beta-D-GlcNAc)-L-asparaginyl-[protein] (N-glucan mannose isomer 5A1,2) + 3 beta-D-mannose</text>
        <dbReference type="Rhea" id="RHEA:56028"/>
        <dbReference type="Rhea" id="RHEA-COMP:14358"/>
        <dbReference type="Rhea" id="RHEA-COMP:14367"/>
        <dbReference type="ChEBI" id="CHEBI:15377"/>
        <dbReference type="ChEBI" id="CHEBI:28563"/>
        <dbReference type="ChEBI" id="CHEBI:59087"/>
        <dbReference type="ChEBI" id="CHEBI:60628"/>
        <dbReference type="EC" id="3.2.1.113"/>
    </reaction>
</comment>
<dbReference type="InterPro" id="IPR012341">
    <property type="entry name" value="6hp_glycosidase-like_sf"/>
</dbReference>
<dbReference type="GO" id="GO:0005783">
    <property type="term" value="C:endoplasmic reticulum"/>
    <property type="evidence" value="ECO:0007669"/>
    <property type="project" value="TreeGrafter"/>
</dbReference>
<evidence type="ECO:0000256" key="14">
    <source>
        <dbReference type="SAM" id="Phobius"/>
    </source>
</evidence>
<keyword evidence="16" id="KW-1185">Reference proteome</keyword>
<evidence type="ECO:0000256" key="5">
    <source>
        <dbReference type="ARBA" id="ARBA00022801"/>
    </source>
</evidence>
<dbReference type="InterPro" id="IPR036026">
    <property type="entry name" value="Seven-hairpin_glycosidases"/>
</dbReference>
<protein>
    <recommendedName>
        <fullName evidence="13">alpha-1,2-Mannosidase</fullName>
        <ecNumber evidence="13">3.2.1.-</ecNumber>
    </recommendedName>
</protein>
<dbReference type="InterPro" id="IPR050749">
    <property type="entry name" value="Glycosyl_Hydrolase_47"/>
</dbReference>
<feature type="binding site" evidence="11">
    <location>
        <position position="582"/>
    </location>
    <ligand>
        <name>Ca(2+)</name>
        <dbReference type="ChEBI" id="CHEBI:29108"/>
    </ligand>
</feature>
<feature type="disulfide bond" evidence="12">
    <location>
        <begin position="369"/>
        <end position="419"/>
    </location>
</feature>
<gene>
    <name evidence="15" type="ORF">BDV98DRAFT_126737</name>
</gene>
<dbReference type="Gene3D" id="1.50.10.10">
    <property type="match status" value="1"/>
</dbReference>
<feature type="transmembrane region" description="Helical" evidence="14">
    <location>
        <begin position="12"/>
        <end position="30"/>
    </location>
</feature>
<comment type="cofactor">
    <cofactor evidence="1 11">
        <name>Ca(2+)</name>
        <dbReference type="ChEBI" id="CHEBI:29108"/>
    </cofactor>
</comment>
<sequence length="599" mass="67192">MSSWAPRPSRIILFVLVLGATSVFYLLIFSPELLSSASFLRDDDDVPVKKSSSKIVPGSKGVPGRGADVVKRDAVVAAFKHAWSAYERDAMGADEYHPLTHRGENLSPSTPNTSNGIGYTIADSLDTMYLMGGPLTPYYTRARSWVADSLSFNQTGEFSTFETTIRVLGGLLAIYHLSGDDIYRIKAEDLGDRLLGAFETKSGLPYPSINLMTGKGVPDHYSPSRASTAEATTVQLEFRYLAEITGKEKFWRKAEGAMRVAREHVPVNGRYVVPIYMDLGGGGFSGGEVRLGSRGDSYYEYLLKQYLQTNNTEPAYKEMYEQAMQSVHDHLVKQTPKRNMTYIAELFTRVVGQGKVDWTLSSKQDHLVCFFAGSLMLGATTTQLRPGVSHASIPPDLTNELTEEGRRDWETGRELMDTCMRTHETKTGLAPEIAQFGENEGGEGGEREWWIKRLHGSSYDARYMLRCVLSLPSPLLSSFSPRFSPLRYLIVNRPETVESLFIAYRLTHDLKYRTHAWDIFSAIEKYCKIPGGGYATVEDVDELPVRLDDKQETFFLSETLKYLFLTFEDEGRVSLKDYVFNTEGHPMPIFPPSITPQFP</sequence>
<accession>A0A5C3QCU1</accession>
<evidence type="ECO:0000256" key="1">
    <source>
        <dbReference type="ARBA" id="ARBA00001913"/>
    </source>
</evidence>
<evidence type="ECO:0000256" key="13">
    <source>
        <dbReference type="RuleBase" id="RU361193"/>
    </source>
</evidence>
<keyword evidence="6 11" id="KW-0106">Calcium</keyword>
<evidence type="ECO:0000313" key="16">
    <source>
        <dbReference type="Proteomes" id="UP000305067"/>
    </source>
</evidence>
<dbReference type="Pfam" id="PF01532">
    <property type="entry name" value="Glyco_hydro_47"/>
    <property type="match status" value="1"/>
</dbReference>
<dbReference type="STRING" id="1884261.A0A5C3QCU1"/>
<dbReference type="InterPro" id="IPR001382">
    <property type="entry name" value="Glyco_hydro_47"/>
</dbReference>
<keyword evidence="14" id="KW-0812">Transmembrane</keyword>
<comment type="catalytic activity">
    <reaction evidence="9">
        <text>N(4)-(alpha-D-Man-(1-&gt;2)-alpha-D-Man-(1-&gt;2)-alpha-D-Man-(1-&gt;3)-[alpha-D-Man-(1-&gt;2)-alpha-D-Man-(1-&gt;3)-[alpha-D-Man-(1-&gt;2)-alpha-D-Man-(1-&gt;6)]-alpha-D-Man-(1-&gt;6)]-beta-D-Man-(1-&gt;4)-beta-D-GlcNAc-(1-&gt;4)-beta-D-GlcNAc)-L-asparaginyl-[protein] (N-glucan mannose isomer 9A1,2,3B1,2,3) + 4 H2O = N(4)-(alpha-D-Man-(1-&gt;3)-[alpha-D-Man-(1-&gt;3)-[alpha-D-Man-(1-&gt;6)]-alpha-D-Man-(1-&gt;6)]-beta-D-Man-(1-&gt;4)-beta-D-GlcNAc-(1-&gt;4)-beta-D-GlcNAc)-L-asparaginyl-[protein] (N-glucan mannose isomer 5A1,2) + 4 beta-D-mannose</text>
        <dbReference type="Rhea" id="RHEA:56008"/>
        <dbReference type="Rhea" id="RHEA-COMP:14356"/>
        <dbReference type="Rhea" id="RHEA-COMP:14367"/>
        <dbReference type="ChEBI" id="CHEBI:15377"/>
        <dbReference type="ChEBI" id="CHEBI:28563"/>
        <dbReference type="ChEBI" id="CHEBI:59087"/>
        <dbReference type="ChEBI" id="CHEBI:139493"/>
        <dbReference type="EC" id="3.2.1.113"/>
    </reaction>
</comment>
<feature type="active site" description="Proton donor" evidence="10">
    <location>
        <position position="162"/>
    </location>
</feature>
<evidence type="ECO:0000256" key="12">
    <source>
        <dbReference type="PIRSR" id="PIRSR601382-3"/>
    </source>
</evidence>
<keyword evidence="7 12" id="KW-1015">Disulfide bond</keyword>
<dbReference type="OrthoDB" id="8118055at2759"/>
<dbReference type="GO" id="GO:0004571">
    <property type="term" value="F:mannosyl-oligosaccharide 1,2-alpha-mannosidase activity"/>
    <property type="evidence" value="ECO:0007669"/>
    <property type="project" value="UniProtKB-EC"/>
</dbReference>
<evidence type="ECO:0000256" key="11">
    <source>
        <dbReference type="PIRSR" id="PIRSR601382-2"/>
    </source>
</evidence>
<evidence type="ECO:0000256" key="10">
    <source>
        <dbReference type="PIRSR" id="PIRSR601382-1"/>
    </source>
</evidence>
<organism evidence="15 16">
    <name type="scientific">Pterulicium gracile</name>
    <dbReference type="NCBI Taxonomy" id="1884261"/>
    <lineage>
        <taxon>Eukaryota</taxon>
        <taxon>Fungi</taxon>
        <taxon>Dikarya</taxon>
        <taxon>Basidiomycota</taxon>
        <taxon>Agaricomycotina</taxon>
        <taxon>Agaricomycetes</taxon>
        <taxon>Agaricomycetidae</taxon>
        <taxon>Agaricales</taxon>
        <taxon>Pleurotineae</taxon>
        <taxon>Pterulaceae</taxon>
        <taxon>Pterulicium</taxon>
    </lineage>
</organism>
<keyword evidence="13" id="KW-0326">Glycosidase</keyword>
<dbReference type="Proteomes" id="UP000305067">
    <property type="component" value="Unassembled WGS sequence"/>
</dbReference>